<organism evidence="5 6">
    <name type="scientific">Striga asiatica</name>
    <name type="common">Asiatic witchweed</name>
    <name type="synonym">Buchnera asiatica</name>
    <dbReference type="NCBI Taxonomy" id="4170"/>
    <lineage>
        <taxon>Eukaryota</taxon>
        <taxon>Viridiplantae</taxon>
        <taxon>Streptophyta</taxon>
        <taxon>Embryophyta</taxon>
        <taxon>Tracheophyta</taxon>
        <taxon>Spermatophyta</taxon>
        <taxon>Magnoliopsida</taxon>
        <taxon>eudicotyledons</taxon>
        <taxon>Gunneridae</taxon>
        <taxon>Pentapetalae</taxon>
        <taxon>asterids</taxon>
        <taxon>lamiids</taxon>
        <taxon>Lamiales</taxon>
        <taxon>Orobanchaceae</taxon>
        <taxon>Buchnereae</taxon>
        <taxon>Striga</taxon>
    </lineage>
</organism>
<dbReference type="GO" id="GO:0000028">
    <property type="term" value="P:ribosomal small subunit assembly"/>
    <property type="evidence" value="ECO:0007669"/>
    <property type="project" value="TreeGrafter"/>
</dbReference>
<dbReference type="PANTHER" id="PTHR11710">
    <property type="entry name" value="40S RIBOSOMAL PROTEIN S19"/>
    <property type="match status" value="1"/>
</dbReference>
<comment type="similarity">
    <text evidence="1">Belongs to the eukaryotic ribosomal protein eS19 family.</text>
</comment>
<evidence type="ECO:0000256" key="1">
    <source>
        <dbReference type="ARBA" id="ARBA00010014"/>
    </source>
</evidence>
<evidence type="ECO:0000313" key="6">
    <source>
        <dbReference type="Proteomes" id="UP000325081"/>
    </source>
</evidence>
<gene>
    <name evidence="5" type="ORF">STAS_19046</name>
</gene>
<keyword evidence="4" id="KW-0732">Signal</keyword>
<dbReference type="Pfam" id="PF01090">
    <property type="entry name" value="Ribosomal_S19e"/>
    <property type="match status" value="1"/>
</dbReference>
<protein>
    <submittedName>
        <fullName evidence="5">40S ribosomal protein S19</fullName>
    </submittedName>
</protein>
<keyword evidence="2 5" id="KW-0689">Ribosomal protein</keyword>
<dbReference type="EMBL" id="BKCP01006294">
    <property type="protein sequence ID" value="GER42281.1"/>
    <property type="molecule type" value="Genomic_DNA"/>
</dbReference>
<dbReference type="OrthoDB" id="428974at2759"/>
<name>A0A5A7QEB1_STRAF</name>
<reference evidence="6" key="1">
    <citation type="journal article" date="2019" name="Curr. Biol.">
        <title>Genome Sequence of Striga asiatica Provides Insight into the Evolution of Plant Parasitism.</title>
        <authorList>
            <person name="Yoshida S."/>
            <person name="Kim S."/>
            <person name="Wafula E.K."/>
            <person name="Tanskanen J."/>
            <person name="Kim Y.M."/>
            <person name="Honaas L."/>
            <person name="Yang Z."/>
            <person name="Spallek T."/>
            <person name="Conn C.E."/>
            <person name="Ichihashi Y."/>
            <person name="Cheong K."/>
            <person name="Cui S."/>
            <person name="Der J.P."/>
            <person name="Gundlach H."/>
            <person name="Jiao Y."/>
            <person name="Hori C."/>
            <person name="Ishida J.K."/>
            <person name="Kasahara H."/>
            <person name="Kiba T."/>
            <person name="Kim M.S."/>
            <person name="Koo N."/>
            <person name="Laohavisit A."/>
            <person name="Lee Y.H."/>
            <person name="Lumba S."/>
            <person name="McCourt P."/>
            <person name="Mortimer J.C."/>
            <person name="Mutuku J.M."/>
            <person name="Nomura T."/>
            <person name="Sasaki-Sekimoto Y."/>
            <person name="Seto Y."/>
            <person name="Wang Y."/>
            <person name="Wakatake T."/>
            <person name="Sakakibara H."/>
            <person name="Demura T."/>
            <person name="Yamaguchi S."/>
            <person name="Yoneyama K."/>
            <person name="Manabe R.I."/>
            <person name="Nelson D.C."/>
            <person name="Schulman A.H."/>
            <person name="Timko M.P."/>
            <person name="dePamphilis C.W."/>
            <person name="Choi D."/>
            <person name="Shirasu K."/>
        </authorList>
    </citation>
    <scope>NUCLEOTIDE SEQUENCE [LARGE SCALE GENOMIC DNA]</scope>
    <source>
        <strain evidence="6">cv. UVA1</strain>
    </source>
</reference>
<sequence length="117" mass="13334">RKQKLKSFFPSSLSLISLVMATVKTVKDVSPHKFVKSYASHIKRLGKSSQVNACFLKKGMYFEVGLVKSLNFWGVPSEEDLLFVLLTDLVKTDVLKELAPYDPDWYYIRAASMARKI</sequence>
<dbReference type="GO" id="GO:0003735">
    <property type="term" value="F:structural constituent of ribosome"/>
    <property type="evidence" value="ECO:0007669"/>
    <property type="project" value="InterPro"/>
</dbReference>
<dbReference type="SUPFAM" id="SSF46785">
    <property type="entry name" value="Winged helix' DNA-binding domain"/>
    <property type="match status" value="1"/>
</dbReference>
<dbReference type="Gene3D" id="1.10.10.10">
    <property type="entry name" value="Winged helix-like DNA-binding domain superfamily/Winged helix DNA-binding domain"/>
    <property type="match status" value="1"/>
</dbReference>
<evidence type="ECO:0000313" key="5">
    <source>
        <dbReference type="EMBL" id="GER42281.1"/>
    </source>
</evidence>
<feature type="chain" id="PRO_5023061077" evidence="4">
    <location>
        <begin position="22"/>
        <end position="117"/>
    </location>
</feature>
<evidence type="ECO:0000256" key="3">
    <source>
        <dbReference type="ARBA" id="ARBA00023274"/>
    </source>
</evidence>
<dbReference type="GO" id="GO:0003723">
    <property type="term" value="F:RNA binding"/>
    <property type="evidence" value="ECO:0007669"/>
    <property type="project" value="TreeGrafter"/>
</dbReference>
<accession>A0A5A7QEB1</accession>
<feature type="signal peptide" evidence="4">
    <location>
        <begin position="1"/>
        <end position="21"/>
    </location>
</feature>
<proteinExistence type="inferred from homology"/>
<keyword evidence="6" id="KW-1185">Reference proteome</keyword>
<comment type="caution">
    <text evidence="5">The sequence shown here is derived from an EMBL/GenBank/DDBJ whole genome shotgun (WGS) entry which is preliminary data.</text>
</comment>
<dbReference type="PANTHER" id="PTHR11710:SF0">
    <property type="entry name" value="40S RIBOSOMAL PROTEIN S19"/>
    <property type="match status" value="1"/>
</dbReference>
<dbReference type="InterPro" id="IPR036388">
    <property type="entry name" value="WH-like_DNA-bd_sf"/>
</dbReference>
<dbReference type="GO" id="GO:0006412">
    <property type="term" value="P:translation"/>
    <property type="evidence" value="ECO:0007669"/>
    <property type="project" value="InterPro"/>
</dbReference>
<dbReference type="Proteomes" id="UP000325081">
    <property type="component" value="Unassembled WGS sequence"/>
</dbReference>
<evidence type="ECO:0000256" key="2">
    <source>
        <dbReference type="ARBA" id="ARBA00022980"/>
    </source>
</evidence>
<dbReference type="InterPro" id="IPR036390">
    <property type="entry name" value="WH_DNA-bd_sf"/>
</dbReference>
<dbReference type="AlphaFoldDB" id="A0A5A7QEB1"/>
<dbReference type="GO" id="GO:0022627">
    <property type="term" value="C:cytosolic small ribosomal subunit"/>
    <property type="evidence" value="ECO:0007669"/>
    <property type="project" value="TreeGrafter"/>
</dbReference>
<evidence type="ECO:0000256" key="4">
    <source>
        <dbReference type="SAM" id="SignalP"/>
    </source>
</evidence>
<feature type="non-terminal residue" evidence="5">
    <location>
        <position position="1"/>
    </location>
</feature>
<dbReference type="InterPro" id="IPR001266">
    <property type="entry name" value="Ribosomal_eS19"/>
</dbReference>
<keyword evidence="3" id="KW-0687">Ribonucleoprotein</keyword>